<gene>
    <name evidence="4" type="ORF">RCL2_003088200</name>
    <name evidence="3" type="ORF">RclHR1_09160002</name>
</gene>
<dbReference type="SUPFAM" id="SSF56112">
    <property type="entry name" value="Protein kinase-like (PK-like)"/>
    <property type="match status" value="1"/>
</dbReference>
<dbReference type="PANTHER" id="PTHR44329">
    <property type="entry name" value="SERINE/THREONINE-PROTEIN KINASE TNNI3K-RELATED"/>
    <property type="match status" value="1"/>
</dbReference>
<dbReference type="Pfam" id="PF08238">
    <property type="entry name" value="Sel1"/>
    <property type="match status" value="4"/>
</dbReference>
<dbReference type="GO" id="GO:0004674">
    <property type="term" value="F:protein serine/threonine kinase activity"/>
    <property type="evidence" value="ECO:0007669"/>
    <property type="project" value="TreeGrafter"/>
</dbReference>
<dbReference type="InterPro" id="IPR011990">
    <property type="entry name" value="TPR-like_helical_dom_sf"/>
</dbReference>
<evidence type="ECO:0000313" key="3">
    <source>
        <dbReference type="EMBL" id="GBC09844.1"/>
    </source>
</evidence>
<dbReference type="SUPFAM" id="SSF81901">
    <property type="entry name" value="HCP-like"/>
    <property type="match status" value="1"/>
</dbReference>
<dbReference type="OrthoDB" id="346907at2759"/>
<dbReference type="InterPro" id="IPR006597">
    <property type="entry name" value="Sel1-like"/>
</dbReference>
<keyword evidence="5" id="KW-1185">Reference proteome</keyword>
<dbReference type="EMBL" id="BLAL01000356">
    <property type="protein sequence ID" value="GET04582.1"/>
    <property type="molecule type" value="Genomic_DNA"/>
</dbReference>
<dbReference type="PROSITE" id="PS50011">
    <property type="entry name" value="PROTEIN_KINASE_DOM"/>
    <property type="match status" value="1"/>
</dbReference>
<feature type="domain" description="Protein kinase" evidence="2">
    <location>
        <begin position="28"/>
        <end position="294"/>
    </location>
</feature>
<comment type="caution">
    <text evidence="3">The sequence shown here is derived from an EMBL/GenBank/DDBJ whole genome shotgun (WGS) entry which is preliminary data.</text>
</comment>
<organism evidence="3 5">
    <name type="scientific">Rhizophagus clarus</name>
    <dbReference type="NCBI Taxonomy" id="94130"/>
    <lineage>
        <taxon>Eukaryota</taxon>
        <taxon>Fungi</taxon>
        <taxon>Fungi incertae sedis</taxon>
        <taxon>Mucoromycota</taxon>
        <taxon>Glomeromycotina</taxon>
        <taxon>Glomeromycetes</taxon>
        <taxon>Glomerales</taxon>
        <taxon>Glomeraceae</taxon>
        <taxon>Rhizophagus</taxon>
    </lineage>
</organism>
<dbReference type="Proteomes" id="UP000615446">
    <property type="component" value="Unassembled WGS sequence"/>
</dbReference>
<dbReference type="EMBL" id="BEXD01004333">
    <property type="protein sequence ID" value="GBC09844.1"/>
    <property type="molecule type" value="Genomic_DNA"/>
</dbReference>
<dbReference type="Proteomes" id="UP000247702">
    <property type="component" value="Unassembled WGS sequence"/>
</dbReference>
<sequence>MSEMNEWLKWIEEAVSKKHIKHYEYKHFKDIQEIGIGGFGKVYRAKWKNSDEYYALKSLLNINEGSIKELVHEIELHREVTSHKNVISFHGVTILDHENQNGNIKEYLLVMEYADGGSLKKYLKENFKKFTWEDKYKLAYQLASAVLCLHDEDMIHRDLHSSNVLVNQNTIKLADFGLSKRVEETSRSKKDLFGIVPYIDPKKFNDRSYSLNKKSDVYSVGVLLWEISSGQPPFYAEGESYDISLAYQIVEGHRETPVPETPIEYSKLYIECWDKDPDNRPSINDVVKRLNDIITQKQLDEISDQKENKNTTNCVKESSHGELDKIIQDPDKANINQTSNENSNIVNSNIEEASLGELSQMIQDFTEMNTKEIIGPVTPENDLNIIIDEITEFIFKMLNMRYILNLREQILEFINNNQNINPQEIYDWLLHNQNYNSNSIFLFGYFIFYGIGTSKDLEKAFNLFINTVEQDHILTQLFVGSCYDYGYGTIINNKLAFKYYKKVAKKDCAMGQLLVGNCYLFGIGIEKEHKLAFFWYQKAANNGNIISMAKLGYLYKNGFGVNKDIDKAIHWYTKSIEKGYESARNYLEELIKNKNFMQIYL</sequence>
<dbReference type="PROSITE" id="PS00107">
    <property type="entry name" value="PROTEIN_KINASE_ATP"/>
    <property type="match status" value="1"/>
</dbReference>
<name>A0A2Z6S3H1_9GLOM</name>
<evidence type="ECO:0000313" key="5">
    <source>
        <dbReference type="Proteomes" id="UP000247702"/>
    </source>
</evidence>
<accession>A0A2Z6S3H1</accession>
<keyword evidence="4" id="KW-0808">Transferase</keyword>
<dbReference type="AlphaFoldDB" id="A0A2Z6S3H1"/>
<proteinExistence type="predicted"/>
<dbReference type="InterPro" id="IPR051681">
    <property type="entry name" value="Ser/Thr_Kinases-Pseudokinases"/>
</dbReference>
<protein>
    <submittedName>
        <fullName evidence="4">Kinase-like domain-containing protein</fullName>
    </submittedName>
</protein>
<reference evidence="4" key="2">
    <citation type="submission" date="2019-10" db="EMBL/GenBank/DDBJ databases">
        <title>Conservation and host-specific expression of non-tandemly repeated heterogenous ribosome RNA gene in arbuscular mycorrhizal fungi.</title>
        <authorList>
            <person name="Maeda T."/>
            <person name="Kobayashi Y."/>
            <person name="Nakagawa T."/>
            <person name="Ezawa T."/>
            <person name="Yamaguchi K."/>
            <person name="Bino T."/>
            <person name="Nishimoto Y."/>
            <person name="Shigenobu S."/>
            <person name="Kawaguchi M."/>
        </authorList>
    </citation>
    <scope>NUCLEOTIDE SEQUENCE</scope>
    <source>
        <strain evidence="4">HR1</strain>
    </source>
</reference>
<dbReference type="GO" id="GO:0005524">
    <property type="term" value="F:ATP binding"/>
    <property type="evidence" value="ECO:0007669"/>
    <property type="project" value="UniProtKB-UniRule"/>
</dbReference>
<keyword evidence="1" id="KW-0067">ATP-binding</keyword>
<dbReference type="Gene3D" id="1.25.40.10">
    <property type="entry name" value="Tetratricopeptide repeat domain"/>
    <property type="match status" value="1"/>
</dbReference>
<dbReference type="Gene3D" id="1.10.510.10">
    <property type="entry name" value="Transferase(Phosphotransferase) domain 1"/>
    <property type="match status" value="1"/>
</dbReference>
<keyword evidence="4" id="KW-0418">Kinase</keyword>
<dbReference type="SMART" id="SM00671">
    <property type="entry name" value="SEL1"/>
    <property type="match status" value="4"/>
</dbReference>
<keyword evidence="1" id="KW-0547">Nucleotide-binding</keyword>
<dbReference type="PANTHER" id="PTHR44329:SF293">
    <property type="entry name" value="MITOGEN-ACTIVATED PROTEIN KINASE KINASE KINASE"/>
    <property type="match status" value="1"/>
</dbReference>
<dbReference type="InterPro" id="IPR001245">
    <property type="entry name" value="Ser-Thr/Tyr_kinase_cat_dom"/>
</dbReference>
<dbReference type="InterPro" id="IPR000719">
    <property type="entry name" value="Prot_kinase_dom"/>
</dbReference>
<evidence type="ECO:0000256" key="1">
    <source>
        <dbReference type="PROSITE-ProRule" id="PRU10141"/>
    </source>
</evidence>
<feature type="binding site" evidence="1">
    <location>
        <position position="57"/>
    </location>
    <ligand>
        <name>ATP</name>
        <dbReference type="ChEBI" id="CHEBI:30616"/>
    </ligand>
</feature>
<reference evidence="3 5" key="1">
    <citation type="submission" date="2017-11" db="EMBL/GenBank/DDBJ databases">
        <title>The genome of Rhizophagus clarus HR1 reveals common genetic basis of auxotrophy among arbuscular mycorrhizal fungi.</title>
        <authorList>
            <person name="Kobayashi Y."/>
        </authorList>
    </citation>
    <scope>NUCLEOTIDE SEQUENCE [LARGE SCALE GENOMIC DNA]</scope>
    <source>
        <strain evidence="3 5">HR1</strain>
    </source>
</reference>
<dbReference type="Pfam" id="PF07714">
    <property type="entry name" value="PK_Tyr_Ser-Thr"/>
    <property type="match status" value="1"/>
</dbReference>
<evidence type="ECO:0000313" key="4">
    <source>
        <dbReference type="EMBL" id="GET04582.1"/>
    </source>
</evidence>
<evidence type="ECO:0000259" key="2">
    <source>
        <dbReference type="PROSITE" id="PS50011"/>
    </source>
</evidence>
<dbReference type="InterPro" id="IPR017441">
    <property type="entry name" value="Protein_kinase_ATP_BS"/>
</dbReference>
<dbReference type="PRINTS" id="PR00109">
    <property type="entry name" value="TYRKINASE"/>
</dbReference>
<dbReference type="InterPro" id="IPR011009">
    <property type="entry name" value="Kinase-like_dom_sf"/>
</dbReference>